<sequence>MCRILGYALLDECVVREQSLRPMTALCPQRGCAYITQTGLFWVEKLYRQARTRVSRGTILVPGRHSPAWCSRARFAGHTAGKEAEQTIEGDAKAGATAASSNEIEATACDQFEHLSATRQRMQMTRN</sequence>
<protein>
    <submittedName>
        <fullName evidence="1">Uncharacterized protein</fullName>
    </submittedName>
</protein>
<reference evidence="1" key="1">
    <citation type="submission" date="2018-07" db="EMBL/GenBank/DDBJ databases">
        <authorList>
            <person name="Quirk P.G."/>
            <person name="Krulwich T.A."/>
        </authorList>
    </citation>
    <scope>NUCLEOTIDE SEQUENCE</scope>
</reference>
<dbReference type="AlphaFoldDB" id="A0A380T7W1"/>
<name>A0A380T7W1_9ZZZZ</name>
<dbReference type="EMBL" id="UIDG01000007">
    <property type="protein sequence ID" value="SUS03627.1"/>
    <property type="molecule type" value="Genomic_DNA"/>
</dbReference>
<organism evidence="1">
    <name type="scientific">metagenome</name>
    <dbReference type="NCBI Taxonomy" id="256318"/>
    <lineage>
        <taxon>unclassified sequences</taxon>
        <taxon>metagenomes</taxon>
    </lineage>
</organism>
<proteinExistence type="predicted"/>
<gene>
    <name evidence="1" type="ORF">DF3PB_1040003</name>
</gene>
<evidence type="ECO:0000313" key="1">
    <source>
        <dbReference type="EMBL" id="SUS03627.1"/>
    </source>
</evidence>
<accession>A0A380T7W1</accession>